<dbReference type="Pfam" id="PF06011">
    <property type="entry name" value="TRP"/>
    <property type="match status" value="1"/>
</dbReference>
<evidence type="ECO:0000256" key="6">
    <source>
        <dbReference type="ARBA" id="ARBA00023136"/>
    </source>
</evidence>
<keyword evidence="12" id="KW-1185">Reference proteome</keyword>
<dbReference type="Pfam" id="PF14558">
    <property type="entry name" value="TRP_N"/>
    <property type="match status" value="1"/>
</dbReference>
<feature type="region of interest" description="Disordered" evidence="7">
    <location>
        <begin position="650"/>
        <end position="763"/>
    </location>
</feature>
<feature type="transmembrane region" description="Helical" evidence="8">
    <location>
        <begin position="494"/>
        <end position="511"/>
    </location>
</feature>
<reference evidence="11" key="1">
    <citation type="submission" date="2022-07" db="EMBL/GenBank/DDBJ databases">
        <title>Genome Sequence of Physisporinus lineatus.</title>
        <authorList>
            <person name="Buettner E."/>
        </authorList>
    </citation>
    <scope>NUCLEOTIDE SEQUENCE</scope>
    <source>
        <strain evidence="11">VT162</strain>
    </source>
</reference>
<keyword evidence="6 8" id="KW-0472">Membrane</keyword>
<feature type="transmembrane region" description="Helical" evidence="8">
    <location>
        <begin position="436"/>
        <end position="461"/>
    </location>
</feature>
<evidence type="ECO:0000256" key="2">
    <source>
        <dbReference type="ARBA" id="ARBA00010642"/>
    </source>
</evidence>
<comment type="caution">
    <text evidence="11">The sequence shown here is derived from an EMBL/GenBank/DDBJ whole genome shotgun (WGS) entry which is preliminary data.</text>
</comment>
<feature type="signal peptide" evidence="9">
    <location>
        <begin position="1"/>
        <end position="24"/>
    </location>
</feature>
<organism evidence="11 12">
    <name type="scientific">Meripilus lineatus</name>
    <dbReference type="NCBI Taxonomy" id="2056292"/>
    <lineage>
        <taxon>Eukaryota</taxon>
        <taxon>Fungi</taxon>
        <taxon>Dikarya</taxon>
        <taxon>Basidiomycota</taxon>
        <taxon>Agaricomycotina</taxon>
        <taxon>Agaricomycetes</taxon>
        <taxon>Polyporales</taxon>
        <taxon>Meripilaceae</taxon>
        <taxon>Meripilus</taxon>
    </lineage>
</organism>
<dbReference type="InterPro" id="IPR040241">
    <property type="entry name" value="TRP_Flc/Pkd2-like"/>
</dbReference>
<dbReference type="GO" id="GO:0009272">
    <property type="term" value="P:fungal-type cell wall biogenesis"/>
    <property type="evidence" value="ECO:0007669"/>
    <property type="project" value="TreeGrafter"/>
</dbReference>
<evidence type="ECO:0000256" key="3">
    <source>
        <dbReference type="ARBA" id="ARBA00022692"/>
    </source>
</evidence>
<evidence type="ECO:0000256" key="8">
    <source>
        <dbReference type="SAM" id="Phobius"/>
    </source>
</evidence>
<dbReference type="PANTHER" id="PTHR31145">
    <property type="entry name" value="INTEGRAL MEMBRANE PROTEIN (AFU_ORTHOLOGUE AFUA_7G01610)"/>
    <property type="match status" value="1"/>
</dbReference>
<dbReference type="Proteomes" id="UP001212997">
    <property type="component" value="Unassembled WGS sequence"/>
</dbReference>
<protein>
    <recommendedName>
        <fullName evidence="10">ML-like domain-containing protein</fullName>
    </recommendedName>
</protein>
<dbReference type="EMBL" id="JANAWD010000092">
    <property type="protein sequence ID" value="KAJ3487444.1"/>
    <property type="molecule type" value="Genomic_DNA"/>
</dbReference>
<feature type="transmembrane region" description="Helical" evidence="8">
    <location>
        <begin position="357"/>
        <end position="386"/>
    </location>
</feature>
<accession>A0AAD5VC15</accession>
<evidence type="ECO:0000256" key="1">
    <source>
        <dbReference type="ARBA" id="ARBA00004141"/>
    </source>
</evidence>
<dbReference type="SMART" id="SM01320">
    <property type="entry name" value="TRP_N"/>
    <property type="match status" value="1"/>
</dbReference>
<evidence type="ECO:0000313" key="12">
    <source>
        <dbReference type="Proteomes" id="UP001212997"/>
    </source>
</evidence>
<dbReference type="InterPro" id="IPR032800">
    <property type="entry name" value="TRP_N"/>
</dbReference>
<dbReference type="InterPro" id="IPR010308">
    <property type="entry name" value="TRP_C"/>
</dbReference>
<comment type="subcellular location">
    <subcellularLocation>
        <location evidence="1">Membrane</location>
        <topology evidence="1">Multi-pass membrane protein</topology>
    </subcellularLocation>
</comment>
<evidence type="ECO:0000256" key="9">
    <source>
        <dbReference type="SAM" id="SignalP"/>
    </source>
</evidence>
<dbReference type="GO" id="GO:0055085">
    <property type="term" value="P:transmembrane transport"/>
    <property type="evidence" value="ECO:0007669"/>
    <property type="project" value="TreeGrafter"/>
</dbReference>
<feature type="transmembrane region" description="Helical" evidence="8">
    <location>
        <begin position="517"/>
        <end position="535"/>
    </location>
</feature>
<keyword evidence="3 8" id="KW-0812">Transmembrane</keyword>
<gene>
    <name evidence="11" type="ORF">NLI96_g3546</name>
</gene>
<feature type="compositionally biased region" description="Low complexity" evidence="7">
    <location>
        <begin position="670"/>
        <end position="684"/>
    </location>
</feature>
<keyword evidence="4 9" id="KW-0732">Signal</keyword>
<feature type="transmembrane region" description="Helical" evidence="8">
    <location>
        <begin position="577"/>
        <end position="600"/>
    </location>
</feature>
<feature type="transmembrane region" description="Helical" evidence="8">
    <location>
        <begin position="407"/>
        <end position="430"/>
    </location>
</feature>
<dbReference type="GO" id="GO:0016020">
    <property type="term" value="C:membrane"/>
    <property type="evidence" value="ECO:0007669"/>
    <property type="project" value="UniProtKB-SubCell"/>
</dbReference>
<feature type="compositionally biased region" description="Polar residues" evidence="7">
    <location>
        <begin position="686"/>
        <end position="701"/>
    </location>
</feature>
<name>A0AAD5VC15_9APHY</name>
<evidence type="ECO:0000256" key="7">
    <source>
        <dbReference type="SAM" id="MobiDB-lite"/>
    </source>
</evidence>
<feature type="domain" description="ML-like" evidence="10">
    <location>
        <begin position="27"/>
        <end position="169"/>
    </location>
</feature>
<sequence>MFSVAWLRLLPISLLLAFVSIVQAREQILFTSSVSYCAPPESLLIQQFDIAYIAKNSSISFNISAASVLPNINVTANLLLNVYGMQPLNFSIDLCSVLKGALCPLPTYNFTGSDSITVPSTIDIASQIPGIAYKIPDLEAFAQLTLYEPSTGKLRACVQSTLSNGWSARQEAVEWATGAVTLFALLSALFYSRDPSSLTAIRLLDLLFLFQAIATSGSLGLNYPSVYRAFTLNFSWALGLFPTSPSSAMQRSIDNMRRLTGGDPSTSGGGNAVSLVNRKLSPYNVPSSASSVNLALSRFIEDATPKLFATSSTGTGFSISNFLVGGDVATVTQTSSNVLQAGIPIYVNSIGIATANAFMTIFFVALILLAILLAVYALVYVALVVVRRFKKDDSDINEVGTRYREFTLTWSFRAALVAFFPVSVFAFYQWTLKDSWLSTLLSVILFLGILSAIASPLVLIYRSSHSLREVLLAYPSGPLSPFTSIYRSPHTYHYHLYFIITLLKAIFIAFVQSSGLVQASLILATEAIFLVILAGTKPHRTRGADVLSIYLAVTRVVCAGLPIAFAQSIGLAAIPRVVIGIVSAVIFSVAVVIMIINVVINAGPWSLIKSTLRGRNHQSVAPLGSKGSASVDTLQAAQIEEEKIPTPTVSIAPSQTLYSRPGNPVPPSRTPTTASLLSPLSALSHGSEQPSMYSLSGSSTLGEPLPRRWSVQMSPPPSTLSVSPPENPLTLPSTPVSRYTTPRHSRHISSPSEEYHRTIGGLA</sequence>
<evidence type="ECO:0000256" key="5">
    <source>
        <dbReference type="ARBA" id="ARBA00022989"/>
    </source>
</evidence>
<comment type="similarity">
    <text evidence="2">Belongs to the transient receptor potential (TRP) ion channel family.</text>
</comment>
<dbReference type="PANTHER" id="PTHR31145:SF2">
    <property type="entry name" value="FLAVIN CARRIER PROTEIN 2"/>
    <property type="match status" value="1"/>
</dbReference>
<feature type="compositionally biased region" description="Polar residues" evidence="7">
    <location>
        <begin position="730"/>
        <end position="740"/>
    </location>
</feature>
<dbReference type="AlphaFoldDB" id="A0AAD5VC15"/>
<feature type="transmembrane region" description="Helical" evidence="8">
    <location>
        <begin position="547"/>
        <end position="565"/>
    </location>
</feature>
<evidence type="ECO:0000313" key="11">
    <source>
        <dbReference type="EMBL" id="KAJ3487444.1"/>
    </source>
</evidence>
<proteinExistence type="inferred from homology"/>
<evidence type="ECO:0000256" key="4">
    <source>
        <dbReference type="ARBA" id="ARBA00022729"/>
    </source>
</evidence>
<keyword evidence="5 8" id="KW-1133">Transmembrane helix</keyword>
<feature type="chain" id="PRO_5042209199" description="ML-like domain-containing protein" evidence="9">
    <location>
        <begin position="25"/>
        <end position="763"/>
    </location>
</feature>
<evidence type="ECO:0000259" key="10">
    <source>
        <dbReference type="SMART" id="SM01320"/>
    </source>
</evidence>